<keyword evidence="3" id="KW-1185">Reference proteome</keyword>
<accession>A0A1Y2B0H9</accession>
<evidence type="ECO:0000313" key="2">
    <source>
        <dbReference type="EMBL" id="ORY28321.1"/>
    </source>
</evidence>
<dbReference type="AlphaFoldDB" id="A0A1Y2B0H9"/>
<reference evidence="2 3" key="1">
    <citation type="submission" date="2016-07" db="EMBL/GenBank/DDBJ databases">
        <title>Pervasive Adenine N6-methylation of Active Genes in Fungi.</title>
        <authorList>
            <consortium name="DOE Joint Genome Institute"/>
            <person name="Mondo S.J."/>
            <person name="Dannebaum R.O."/>
            <person name="Kuo R.C."/>
            <person name="Labutti K."/>
            <person name="Haridas S."/>
            <person name="Kuo A."/>
            <person name="Salamov A."/>
            <person name="Ahrendt S.R."/>
            <person name="Lipzen A."/>
            <person name="Sullivan W."/>
            <person name="Andreopoulos W.B."/>
            <person name="Clum A."/>
            <person name="Lindquist E."/>
            <person name="Daum C."/>
            <person name="Ramamoorthy G.K."/>
            <person name="Gryganskyi A."/>
            <person name="Culley D."/>
            <person name="Magnuson J.K."/>
            <person name="James T.Y."/>
            <person name="O'Malley M.A."/>
            <person name="Stajich J.E."/>
            <person name="Spatafora J.W."/>
            <person name="Visel A."/>
            <person name="Grigoriev I.V."/>
        </authorList>
    </citation>
    <scope>NUCLEOTIDE SEQUENCE [LARGE SCALE GENOMIC DNA]</scope>
    <source>
        <strain evidence="2 3">68-887.2</strain>
    </source>
</reference>
<proteinExistence type="predicted"/>
<feature type="region of interest" description="Disordered" evidence="1">
    <location>
        <begin position="229"/>
        <end position="252"/>
    </location>
</feature>
<sequence length="252" mass="28253">MTSSDPDTRLPGSGPSLYPLYSYPTVRMLDSTEYPFTAFLSPCHPKLKTGTGAGESQDTVGYEDSHAESDVNAGSGWTITIEEYWRNTPTVKADSKLKQMGEAVTRAWERATRYDEKPAKIVVGTDPRTKQILTKTSVQERTTFASRTWSRKYGVLTYDVMSQLFKQKNTAMVDLVGHYLEWEIRNKVLNEFIAAEMINQEYSYAEALKSEQESLFTALVSMAESSHVDTSRDDEDTLSFHPSISVPGNSTV</sequence>
<organism evidence="2 3">
    <name type="scientific">Naematelia encephala</name>
    <dbReference type="NCBI Taxonomy" id="71784"/>
    <lineage>
        <taxon>Eukaryota</taxon>
        <taxon>Fungi</taxon>
        <taxon>Dikarya</taxon>
        <taxon>Basidiomycota</taxon>
        <taxon>Agaricomycotina</taxon>
        <taxon>Tremellomycetes</taxon>
        <taxon>Tremellales</taxon>
        <taxon>Naemateliaceae</taxon>
        <taxon>Naematelia</taxon>
    </lineage>
</organism>
<dbReference type="EMBL" id="MCFC01000032">
    <property type="protein sequence ID" value="ORY28321.1"/>
    <property type="molecule type" value="Genomic_DNA"/>
</dbReference>
<feature type="compositionally biased region" description="Polar residues" evidence="1">
    <location>
        <begin position="240"/>
        <end position="252"/>
    </location>
</feature>
<evidence type="ECO:0000256" key="1">
    <source>
        <dbReference type="SAM" id="MobiDB-lite"/>
    </source>
</evidence>
<name>A0A1Y2B0H9_9TREE</name>
<comment type="caution">
    <text evidence="2">The sequence shown here is derived from an EMBL/GenBank/DDBJ whole genome shotgun (WGS) entry which is preliminary data.</text>
</comment>
<protein>
    <submittedName>
        <fullName evidence="2">Uncharacterized protein</fullName>
    </submittedName>
</protein>
<gene>
    <name evidence="2" type="ORF">BCR39DRAFT_535506</name>
</gene>
<dbReference type="Proteomes" id="UP000193986">
    <property type="component" value="Unassembled WGS sequence"/>
</dbReference>
<dbReference type="InParanoid" id="A0A1Y2B0H9"/>
<evidence type="ECO:0000313" key="3">
    <source>
        <dbReference type="Proteomes" id="UP000193986"/>
    </source>
</evidence>